<evidence type="ECO:0000259" key="1">
    <source>
        <dbReference type="Pfam" id="PF00456"/>
    </source>
</evidence>
<feature type="domain" description="Transketolase N-terminal" evidence="1">
    <location>
        <begin position="21"/>
        <end position="52"/>
    </location>
</feature>
<gene>
    <name evidence="2" type="ORF">GV794_08020</name>
</gene>
<dbReference type="InterPro" id="IPR029061">
    <property type="entry name" value="THDP-binding"/>
</dbReference>
<dbReference type="Gene3D" id="3.40.50.970">
    <property type="match status" value="1"/>
</dbReference>
<keyword evidence="3" id="KW-1185">Reference proteome</keyword>
<evidence type="ECO:0000313" key="3">
    <source>
        <dbReference type="Proteomes" id="UP000470876"/>
    </source>
</evidence>
<dbReference type="SUPFAM" id="SSF52518">
    <property type="entry name" value="Thiamin diphosphate-binding fold (THDP-binding)"/>
    <property type="match status" value="1"/>
</dbReference>
<comment type="caution">
    <text evidence="2">The sequence shown here is derived from an EMBL/GenBank/DDBJ whole genome shotgun (WGS) entry which is preliminary data.</text>
</comment>
<dbReference type="InterPro" id="IPR005474">
    <property type="entry name" value="Transketolase_N"/>
</dbReference>
<reference evidence="2 3" key="1">
    <citation type="submission" date="2020-01" db="EMBL/GenBank/DDBJ databases">
        <title>Genetics and antimicrobial susceptibilities of Nocardia species isolated from the soil; a comparison with species isolated from humans.</title>
        <authorList>
            <person name="Carrasco G."/>
            <person name="Monzon S."/>
            <person name="Sansegundo M."/>
            <person name="Garcia E."/>
            <person name="Garrido N."/>
            <person name="Medina M.J."/>
            <person name="Villalon P."/>
            <person name="Ramirez-Arocha A.C."/>
            <person name="Jimenez P."/>
            <person name="Cuesta I."/>
            <person name="Valdezate S."/>
        </authorList>
    </citation>
    <scope>NUCLEOTIDE SEQUENCE [LARGE SCALE GENOMIC DNA]</scope>
    <source>
        <strain evidence="2 3">CNM20110649</strain>
    </source>
</reference>
<name>A0ABX0CHH0_9NOCA</name>
<evidence type="ECO:0000313" key="2">
    <source>
        <dbReference type="EMBL" id="NEW55599.1"/>
    </source>
</evidence>
<dbReference type="Proteomes" id="UP000470876">
    <property type="component" value="Unassembled WGS sequence"/>
</dbReference>
<organism evidence="2 3">
    <name type="scientific">Nocardia cyriacigeorgica</name>
    <dbReference type="NCBI Taxonomy" id="135487"/>
    <lineage>
        <taxon>Bacteria</taxon>
        <taxon>Bacillati</taxon>
        <taxon>Actinomycetota</taxon>
        <taxon>Actinomycetes</taxon>
        <taxon>Mycobacteriales</taxon>
        <taxon>Nocardiaceae</taxon>
        <taxon>Nocardia</taxon>
    </lineage>
</organism>
<feature type="non-terminal residue" evidence="2">
    <location>
        <position position="52"/>
    </location>
</feature>
<protein>
    <recommendedName>
        <fullName evidence="1">Transketolase N-terminal domain-containing protein</fullName>
    </recommendedName>
</protein>
<dbReference type="Pfam" id="PF00456">
    <property type="entry name" value="Transketolase_N"/>
    <property type="match status" value="1"/>
</dbReference>
<sequence>MWRPPRTRVRARELPLFTPGAGGYPGTAMSLAPLAYVLYQRVMNHDPSDPSW</sequence>
<accession>A0ABX0CHH0</accession>
<proteinExistence type="predicted"/>
<dbReference type="EMBL" id="JAAGUX010000009">
    <property type="protein sequence ID" value="NEW55599.1"/>
    <property type="molecule type" value="Genomic_DNA"/>
</dbReference>